<evidence type="ECO:0000259" key="5">
    <source>
        <dbReference type="PROSITE" id="PS51831"/>
    </source>
</evidence>
<dbReference type="InterPro" id="IPR002912">
    <property type="entry name" value="ACT_dom"/>
</dbReference>
<dbReference type="Pfam" id="PF13291">
    <property type="entry name" value="ACT_4"/>
    <property type="match status" value="1"/>
</dbReference>
<dbReference type="CDD" id="cd05399">
    <property type="entry name" value="NT_Rel-Spo_like"/>
    <property type="match status" value="1"/>
</dbReference>
<dbReference type="Gene3D" id="3.30.70.260">
    <property type="match status" value="1"/>
</dbReference>
<dbReference type="InterPro" id="IPR007685">
    <property type="entry name" value="RelA_SpoT"/>
</dbReference>
<name>A0A0S7BYA7_9CHLR</name>
<comment type="similarity">
    <text evidence="2">Belongs to the relA/spoT family.</text>
</comment>
<dbReference type="CDD" id="cd01668">
    <property type="entry name" value="TGS_RSH"/>
    <property type="match status" value="1"/>
</dbReference>
<dbReference type="InterPro" id="IPR033655">
    <property type="entry name" value="TGS_RelA/SpoT"/>
</dbReference>
<dbReference type="SUPFAM" id="SSF81301">
    <property type="entry name" value="Nucleotidyltransferase"/>
    <property type="match status" value="1"/>
</dbReference>
<dbReference type="PROSITE" id="PS51671">
    <property type="entry name" value="ACT"/>
    <property type="match status" value="1"/>
</dbReference>
<dbReference type="SMART" id="SM00471">
    <property type="entry name" value="HDc"/>
    <property type="match status" value="1"/>
</dbReference>
<dbReference type="SUPFAM" id="SSF81271">
    <property type="entry name" value="TGS-like"/>
    <property type="match status" value="1"/>
</dbReference>
<dbReference type="InterPro" id="IPR045865">
    <property type="entry name" value="ACT-like_dom_sf"/>
</dbReference>
<dbReference type="SUPFAM" id="SSF55021">
    <property type="entry name" value="ACT-like"/>
    <property type="match status" value="1"/>
</dbReference>
<comment type="function">
    <text evidence="2">In eubacteria ppGpp (guanosine 3'-diphosphate 5'-diphosphate) is a mediator of the stringent response that coordinates a variety of cellular activities in response to changes in nutritional abundance.</text>
</comment>
<accession>A0A0S7BYA7</accession>
<dbReference type="Pfam" id="PF13328">
    <property type="entry name" value="HD_4"/>
    <property type="match status" value="1"/>
</dbReference>
<evidence type="ECO:0000313" key="7">
    <source>
        <dbReference type="EMBL" id="GAP41673.1"/>
    </source>
</evidence>
<dbReference type="RefSeq" id="WP_062283378.1">
    <property type="nucleotide sequence ID" value="NZ_DF968181.1"/>
</dbReference>
<comment type="pathway">
    <text evidence="1">Purine metabolism.</text>
</comment>
<evidence type="ECO:0000256" key="1">
    <source>
        <dbReference type="ARBA" id="ARBA00025704"/>
    </source>
</evidence>
<dbReference type="CDD" id="cd04876">
    <property type="entry name" value="ACT_RelA-SpoT"/>
    <property type="match status" value="1"/>
</dbReference>
<feature type="compositionally biased region" description="Basic and acidic residues" evidence="3">
    <location>
        <begin position="123"/>
        <end position="139"/>
    </location>
</feature>
<dbReference type="PANTHER" id="PTHR21262">
    <property type="entry name" value="GUANOSINE-3',5'-BIS DIPHOSPHATE 3'-PYROPHOSPHOHYDROLASE"/>
    <property type="match status" value="1"/>
</dbReference>
<dbReference type="NCBIfam" id="TIGR00691">
    <property type="entry name" value="spoT_relA"/>
    <property type="match status" value="1"/>
</dbReference>
<dbReference type="InterPro" id="IPR006674">
    <property type="entry name" value="HD_domain"/>
</dbReference>
<dbReference type="EMBL" id="DF968181">
    <property type="protein sequence ID" value="GAP41673.1"/>
    <property type="molecule type" value="Genomic_DNA"/>
</dbReference>
<keyword evidence="8" id="KW-1185">Reference proteome</keyword>
<dbReference type="InterPro" id="IPR003607">
    <property type="entry name" value="HD/PDEase_dom"/>
</dbReference>
<dbReference type="AlphaFoldDB" id="A0A0S7BYA7"/>
<dbReference type="Pfam" id="PF04607">
    <property type="entry name" value="RelA_SpoT"/>
    <property type="match status" value="1"/>
</dbReference>
<dbReference type="PROSITE" id="PS51880">
    <property type="entry name" value="TGS"/>
    <property type="match status" value="1"/>
</dbReference>
<protein>
    <submittedName>
        <fullName evidence="7">(P)ppGpp synthetase, RelA/SpoT family</fullName>
    </submittedName>
</protein>
<dbReference type="PANTHER" id="PTHR21262:SF31">
    <property type="entry name" value="GTP PYROPHOSPHOKINASE"/>
    <property type="match status" value="1"/>
</dbReference>
<reference evidence="7" key="1">
    <citation type="journal article" date="2015" name="Genome Announc.">
        <title>Draft Genome Sequence of Anaerolineae Strain TC1, a Novel Isolate from a Methanogenic Wastewater Treatment System.</title>
        <authorList>
            <person name="Matsuura N."/>
            <person name="Tourlousse D.M."/>
            <person name="Sun L."/>
            <person name="Toyonaga M."/>
            <person name="Kuroda K."/>
            <person name="Ohashi A."/>
            <person name="Cruz R."/>
            <person name="Yamaguchi T."/>
            <person name="Sekiguchi Y."/>
        </authorList>
    </citation>
    <scope>NUCLEOTIDE SEQUENCE [LARGE SCALE GENOMIC DNA]</scope>
    <source>
        <strain evidence="7">TC1</strain>
    </source>
</reference>
<dbReference type="GO" id="GO:0005886">
    <property type="term" value="C:plasma membrane"/>
    <property type="evidence" value="ECO:0007669"/>
    <property type="project" value="TreeGrafter"/>
</dbReference>
<dbReference type="InterPro" id="IPR004095">
    <property type="entry name" value="TGS"/>
</dbReference>
<dbReference type="InterPro" id="IPR012675">
    <property type="entry name" value="Beta-grasp_dom_sf"/>
</dbReference>
<feature type="region of interest" description="Disordered" evidence="3">
    <location>
        <begin position="115"/>
        <end position="139"/>
    </location>
</feature>
<dbReference type="PATRIC" id="fig|1678840.3.peg.3175"/>
<evidence type="ECO:0000259" key="4">
    <source>
        <dbReference type="PROSITE" id="PS51671"/>
    </source>
</evidence>
<gene>
    <name evidence="7" type="ORF">ATC1_131667</name>
</gene>
<dbReference type="Pfam" id="PF02824">
    <property type="entry name" value="TGS"/>
    <property type="match status" value="1"/>
</dbReference>
<dbReference type="Proteomes" id="UP000053370">
    <property type="component" value="Unassembled WGS sequence"/>
</dbReference>
<dbReference type="OrthoDB" id="9805041at2"/>
<dbReference type="CDD" id="cd00077">
    <property type="entry name" value="HDc"/>
    <property type="match status" value="1"/>
</dbReference>
<dbReference type="Gene3D" id="3.10.20.30">
    <property type="match status" value="1"/>
</dbReference>
<dbReference type="SUPFAM" id="SSF109604">
    <property type="entry name" value="HD-domain/PDEase-like"/>
    <property type="match status" value="1"/>
</dbReference>
<dbReference type="InterPro" id="IPR004811">
    <property type="entry name" value="RelA/Spo_fam"/>
</dbReference>
<evidence type="ECO:0000256" key="3">
    <source>
        <dbReference type="SAM" id="MobiDB-lite"/>
    </source>
</evidence>
<dbReference type="InterPro" id="IPR045600">
    <property type="entry name" value="RelA/SpoT_AH_RIS"/>
</dbReference>
<sequence length="743" mass="84913">MLLDDLFAVSPDSFTQSDKDLIEKAYYFAEKAHEGQKRASGEPYFTHCVAVAMILCELKVQSNVIAAALLHDTVEDTEITLDQIRKEFGDEISQLVDGVTKLTNLPDAHRYEKSFTSSAAADNPEKGESNIEDPEQKEAAIRESKRRLKNETLRKTFIAMVDDVRVIIIKLADRLHNMRTLSHTSKEKQKRIAQETLDIYAPLANRLGIWRIKWELEDLAFRYVHPEEYIQIAENLATTHALREKEVEEIIAKLKSVMEQAQIECEISGRPKHIYSIYNKMLDRNKPFEMLRDLRGVRVIVKDIPSCYMALGQIHTHWRPIPQEFDDYIAVPKDNFYQSLHTAVYYDDGKPLEVQIRTPEMHQNAEYGIAAHWRYKEHAKSDAYFEKRLDYLRRIMDWRKDVEDAGEFVEGMKSDVLQDRVFVFTPRGDVIDLPVGSTPIDFAYGVHTEIGHRCRGAKINGKMVPLTYQLKTGDQVSIMTSKQGGPSRDWLNPNLGLANTQRARSKIRAWFKWQDRELNLTQGKETIKKDLQRLGMSDTDLSEIARDLDYKNVDELYIAIGCGDLSSYRVINKINEGLKTNEQQVLTPRPQQFDHTKESGISVLGAGSIYTTFGKCCSPAPGDDIIGYITKGRGATIHKSDCPNVKRVKDRERLINVTWGQPEQRYPVGVTIKAYDRQGLVNDITNMLVTEAVNLENINVNVAHNYANIQIVIDVLDINQLSRILTKIEGLPNVVEAYRNRPG</sequence>
<dbReference type="SMART" id="SM00954">
    <property type="entry name" value="RelA_SpoT"/>
    <property type="match status" value="1"/>
</dbReference>
<proteinExistence type="inferred from homology"/>
<feature type="domain" description="ACT" evidence="4">
    <location>
        <begin position="669"/>
        <end position="742"/>
    </location>
</feature>
<dbReference type="Gene3D" id="3.30.460.10">
    <property type="entry name" value="Beta Polymerase, domain 2"/>
    <property type="match status" value="1"/>
</dbReference>
<dbReference type="Gene3D" id="1.10.3210.10">
    <property type="entry name" value="Hypothetical protein af1432"/>
    <property type="match status" value="1"/>
</dbReference>
<dbReference type="GO" id="GO:0015969">
    <property type="term" value="P:guanosine tetraphosphate metabolic process"/>
    <property type="evidence" value="ECO:0007669"/>
    <property type="project" value="InterPro"/>
</dbReference>
<feature type="domain" description="TGS" evidence="6">
    <location>
        <begin position="419"/>
        <end position="480"/>
    </location>
</feature>
<dbReference type="FunFam" id="3.10.20.30:FF:000002">
    <property type="entry name" value="GTP pyrophosphokinase (RelA/SpoT)"/>
    <property type="match status" value="1"/>
</dbReference>
<dbReference type="InterPro" id="IPR012676">
    <property type="entry name" value="TGS-like"/>
</dbReference>
<organism evidence="7">
    <name type="scientific">Flexilinea flocculi</name>
    <dbReference type="NCBI Taxonomy" id="1678840"/>
    <lineage>
        <taxon>Bacteria</taxon>
        <taxon>Bacillati</taxon>
        <taxon>Chloroflexota</taxon>
        <taxon>Anaerolineae</taxon>
        <taxon>Anaerolineales</taxon>
        <taxon>Anaerolineaceae</taxon>
        <taxon>Flexilinea</taxon>
    </lineage>
</organism>
<dbReference type="Pfam" id="PF19296">
    <property type="entry name" value="RelA_AH_RIS"/>
    <property type="match status" value="1"/>
</dbReference>
<feature type="domain" description="HD" evidence="5">
    <location>
        <begin position="44"/>
        <end position="178"/>
    </location>
</feature>
<dbReference type="FunFam" id="3.30.460.10:FF:000001">
    <property type="entry name" value="GTP pyrophosphokinase RelA"/>
    <property type="match status" value="1"/>
</dbReference>
<dbReference type="InterPro" id="IPR043519">
    <property type="entry name" value="NT_sf"/>
</dbReference>
<dbReference type="PROSITE" id="PS51831">
    <property type="entry name" value="HD"/>
    <property type="match status" value="1"/>
</dbReference>
<evidence type="ECO:0000256" key="2">
    <source>
        <dbReference type="RuleBase" id="RU003847"/>
    </source>
</evidence>
<evidence type="ECO:0000259" key="6">
    <source>
        <dbReference type="PROSITE" id="PS51880"/>
    </source>
</evidence>
<dbReference type="STRING" id="1678840.ATC1_131667"/>
<evidence type="ECO:0000313" key="8">
    <source>
        <dbReference type="Proteomes" id="UP000053370"/>
    </source>
</evidence>